<evidence type="ECO:0000256" key="6">
    <source>
        <dbReference type="SAM" id="Phobius"/>
    </source>
</evidence>
<dbReference type="AlphaFoldDB" id="A0A914X6E2"/>
<keyword evidence="5 6" id="KW-0472">Membrane</keyword>
<sequence length="143" mass="15734">MPTDDGYIIPLLPGRSKPRTDSTDISGIGDILMLNAGSFNSFYEMWLSIFLWMAVTYIVVHLIAAAVSLLMLRRHAWMLGLSLPIIAMMAIGPATIGAITSAGIAWSFYQSGSEMPNWYALVFGCLQTLFCLFVSYTRILASL</sequence>
<feature type="transmembrane region" description="Helical" evidence="6">
    <location>
        <begin position="49"/>
        <end position="72"/>
    </location>
</feature>
<evidence type="ECO:0000256" key="4">
    <source>
        <dbReference type="ARBA" id="ARBA00022989"/>
    </source>
</evidence>
<dbReference type="Proteomes" id="UP000887566">
    <property type="component" value="Unplaced"/>
</dbReference>
<feature type="transmembrane region" description="Helical" evidence="6">
    <location>
        <begin position="79"/>
        <end position="106"/>
    </location>
</feature>
<reference evidence="8" key="1">
    <citation type="submission" date="2022-11" db="UniProtKB">
        <authorList>
            <consortium name="WormBaseParasite"/>
        </authorList>
    </citation>
    <scope>IDENTIFICATION</scope>
</reference>
<evidence type="ECO:0000313" key="8">
    <source>
        <dbReference type="WBParaSite" id="PSAMB.scaffold6705size8943.g28993.t1"/>
    </source>
</evidence>
<dbReference type="GO" id="GO:0016020">
    <property type="term" value="C:membrane"/>
    <property type="evidence" value="ECO:0007669"/>
    <property type="project" value="UniProtKB-SubCell"/>
</dbReference>
<dbReference type="InterPro" id="IPR019334">
    <property type="entry name" value="TMEM170A/B/YPR153W-like"/>
</dbReference>
<comment type="similarity">
    <text evidence="2">Belongs to the TMEM170 family.</text>
</comment>
<accession>A0A914X6E2</accession>
<evidence type="ECO:0000256" key="3">
    <source>
        <dbReference type="ARBA" id="ARBA00022692"/>
    </source>
</evidence>
<keyword evidence="7" id="KW-1185">Reference proteome</keyword>
<name>A0A914X6E2_9BILA</name>
<evidence type="ECO:0000256" key="5">
    <source>
        <dbReference type="ARBA" id="ARBA00023136"/>
    </source>
</evidence>
<evidence type="ECO:0000256" key="2">
    <source>
        <dbReference type="ARBA" id="ARBA00006325"/>
    </source>
</evidence>
<comment type="subcellular location">
    <subcellularLocation>
        <location evidence="1">Membrane</location>
        <topology evidence="1">Multi-pass membrane protein</topology>
    </subcellularLocation>
</comment>
<proteinExistence type="inferred from homology"/>
<keyword evidence="4 6" id="KW-1133">Transmembrane helix</keyword>
<dbReference type="WBParaSite" id="PSAMB.scaffold6705size8943.g28993.t1">
    <property type="protein sequence ID" value="PSAMB.scaffold6705size8943.g28993.t1"/>
    <property type="gene ID" value="PSAMB.scaffold6705size8943.g28993"/>
</dbReference>
<dbReference type="PANTHER" id="PTHR22779:SF6">
    <property type="entry name" value="SD17342P"/>
    <property type="match status" value="1"/>
</dbReference>
<evidence type="ECO:0000313" key="7">
    <source>
        <dbReference type="Proteomes" id="UP000887566"/>
    </source>
</evidence>
<protein>
    <submittedName>
        <fullName evidence="8">Transmembrane protein 170A</fullName>
    </submittedName>
</protein>
<organism evidence="7 8">
    <name type="scientific">Plectus sambesii</name>
    <dbReference type="NCBI Taxonomy" id="2011161"/>
    <lineage>
        <taxon>Eukaryota</taxon>
        <taxon>Metazoa</taxon>
        <taxon>Ecdysozoa</taxon>
        <taxon>Nematoda</taxon>
        <taxon>Chromadorea</taxon>
        <taxon>Plectida</taxon>
        <taxon>Plectina</taxon>
        <taxon>Plectoidea</taxon>
        <taxon>Plectidae</taxon>
        <taxon>Plectus</taxon>
    </lineage>
</organism>
<dbReference type="PANTHER" id="PTHR22779">
    <property type="entry name" value="SD17342P"/>
    <property type="match status" value="1"/>
</dbReference>
<keyword evidence="3 6" id="KW-0812">Transmembrane</keyword>
<evidence type="ECO:0000256" key="1">
    <source>
        <dbReference type="ARBA" id="ARBA00004141"/>
    </source>
</evidence>
<feature type="transmembrane region" description="Helical" evidence="6">
    <location>
        <begin position="118"/>
        <end position="141"/>
    </location>
</feature>
<dbReference type="Pfam" id="PF10190">
    <property type="entry name" value="Tmemb_170"/>
    <property type="match status" value="1"/>
</dbReference>